<evidence type="ECO:0000313" key="4">
    <source>
        <dbReference type="Proteomes" id="UP000443843"/>
    </source>
</evidence>
<comment type="caution">
    <text evidence="3">The sequence shown here is derived from an EMBL/GenBank/DDBJ whole genome shotgun (WGS) entry which is preliminary data.</text>
</comment>
<name>A0A844W4B0_9RHOB</name>
<evidence type="ECO:0000256" key="2">
    <source>
        <dbReference type="SAM" id="SignalP"/>
    </source>
</evidence>
<protein>
    <submittedName>
        <fullName evidence="3">Uncharacterized protein</fullName>
    </submittedName>
</protein>
<feature type="compositionally biased region" description="Low complexity" evidence="1">
    <location>
        <begin position="647"/>
        <end position="658"/>
    </location>
</feature>
<keyword evidence="2" id="KW-0732">Signal</keyword>
<keyword evidence="4" id="KW-1185">Reference proteome</keyword>
<dbReference type="AlphaFoldDB" id="A0A844W4B0"/>
<feature type="signal peptide" evidence="2">
    <location>
        <begin position="1"/>
        <end position="22"/>
    </location>
</feature>
<evidence type="ECO:0000313" key="3">
    <source>
        <dbReference type="EMBL" id="MWB77544.1"/>
    </source>
</evidence>
<gene>
    <name evidence="3" type="ORF">GLS40_05875</name>
</gene>
<proteinExistence type="predicted"/>
<feature type="region of interest" description="Disordered" evidence="1">
    <location>
        <begin position="610"/>
        <end position="682"/>
    </location>
</feature>
<accession>A0A844W4B0</accession>
<feature type="chain" id="PRO_5032624220" evidence="2">
    <location>
        <begin position="23"/>
        <end position="820"/>
    </location>
</feature>
<dbReference type="PROSITE" id="PS51257">
    <property type="entry name" value="PROKAR_LIPOPROTEIN"/>
    <property type="match status" value="1"/>
</dbReference>
<reference evidence="3 4" key="1">
    <citation type="submission" date="2019-11" db="EMBL/GenBank/DDBJ databases">
        <title>Pseudooceanicola pacifica sp. nov., isolated from deep-sea sediment of the Pacific Ocean.</title>
        <authorList>
            <person name="Lyu L."/>
        </authorList>
    </citation>
    <scope>NUCLEOTIDE SEQUENCE [LARGE SCALE GENOMIC DNA]</scope>
    <source>
        <strain evidence="3 4">216_PA32_1</strain>
    </source>
</reference>
<organism evidence="3 4">
    <name type="scientific">Pseudooceanicola pacificus</name>
    <dbReference type="NCBI Taxonomy" id="2676438"/>
    <lineage>
        <taxon>Bacteria</taxon>
        <taxon>Pseudomonadati</taxon>
        <taxon>Pseudomonadota</taxon>
        <taxon>Alphaproteobacteria</taxon>
        <taxon>Rhodobacterales</taxon>
        <taxon>Paracoccaceae</taxon>
        <taxon>Pseudooceanicola</taxon>
    </lineage>
</organism>
<sequence>MAGLRAGLICAALASACGAAKAGTWPTTDWQGVCISGEICDLTDPGALAVLEQLREGSARLDALGFNPPHLLRSSQVRADAPYVVLLQAGDFPVTDASGRAGQLGGYYQYDQSLLAIAYDNFFAMNTETSGYMDAPVHELFHAVQGGYDGYLWLKATSDGGNWVLEGTATAVQAVLPDAGQSPGGGYPLFDAPLDRLHSSTGRRGTYMSYPFWTYIAATRGGGLPGGLGVLHDFFTAIGEVEADRATPDPSTLAIVDRAMRHAWKQPLAEVYTDFIAGYAFRETNYKGLSDPAGWKALDEAGPTSLVLTGRLEPMAAQAWALTVRAGEDTDLEIRLESPDPALRLVVDRARVDRPDGAGSGERNLFYRARVGKGAPPGGTTFIVRVLNAPDAPAEYKPRDFTLTAHLRHEYARYGQSVGTAQIDAPVTLEMDRHSAYLLPNRTEITLAAGFENACSLRLGLRNFATGDSAGLEMDHEGPIGPGSYPLATVGGGRGFKPETFPGMGVSGFVLGRRNPLARGFEQTFDAQGGALEITTISAHWIEGTLRIAGKRRSDGEWTNDGYVAFPAELARLEARIAFGLRIGRSFRQDRFIPVTDCLTPLPVRLRREPIPIPVPRPKPDPEPDPVPKVRTPPPTDKPGEVLMQDAPSATSGTTATARDPATASPAPSSGRGGRLPGDPPALLLRVSGDVTVSELLGPDAVTASGGCMAGAPMSLGFSSGGGFGPDWRYLAFDSAAPVTAGTSGPVPLQDIRWDNGTRRQANTGIAVPDRFSGSGSLTILNQTASPAHRMRGRITGELSNRAGQKVTLEAEFLAPISCP</sequence>
<dbReference type="Proteomes" id="UP000443843">
    <property type="component" value="Unassembled WGS sequence"/>
</dbReference>
<evidence type="ECO:0000256" key="1">
    <source>
        <dbReference type="SAM" id="MobiDB-lite"/>
    </source>
</evidence>
<dbReference type="RefSeq" id="WP_160381822.1">
    <property type="nucleotide sequence ID" value="NZ_WNXQ01000003.1"/>
</dbReference>
<feature type="compositionally biased region" description="Basic and acidic residues" evidence="1">
    <location>
        <begin position="618"/>
        <end position="628"/>
    </location>
</feature>
<dbReference type="EMBL" id="WNXQ01000003">
    <property type="protein sequence ID" value="MWB77544.1"/>
    <property type="molecule type" value="Genomic_DNA"/>
</dbReference>